<dbReference type="EC" id="2.7.13.3" evidence="3"/>
<dbReference type="PRINTS" id="PR01780">
    <property type="entry name" value="LANTIREGPROT"/>
</dbReference>
<dbReference type="Gene3D" id="1.10.287.130">
    <property type="match status" value="1"/>
</dbReference>
<keyword evidence="9" id="KW-0067">ATP-binding</keyword>
<evidence type="ECO:0000256" key="7">
    <source>
        <dbReference type="ARBA" id="ARBA00022741"/>
    </source>
</evidence>
<keyword evidence="5 15" id="KW-0808">Transferase</keyword>
<dbReference type="InterPro" id="IPR050351">
    <property type="entry name" value="BphY/WalK/GraS-like"/>
</dbReference>
<reference evidence="15 16" key="1">
    <citation type="submission" date="2018-06" db="EMBL/GenBank/DDBJ databases">
        <authorList>
            <consortium name="Pathogen Informatics"/>
            <person name="Doyle S."/>
        </authorList>
    </citation>
    <scope>NUCLEOTIDE SEQUENCE [LARGE SCALE GENOMIC DNA]</scope>
    <source>
        <strain evidence="15 16">NCTC11807</strain>
    </source>
</reference>
<evidence type="ECO:0000256" key="8">
    <source>
        <dbReference type="ARBA" id="ARBA00022777"/>
    </source>
</evidence>
<keyword evidence="10" id="KW-1133">Transmembrane helix</keyword>
<evidence type="ECO:0000256" key="4">
    <source>
        <dbReference type="ARBA" id="ARBA00022475"/>
    </source>
</evidence>
<protein>
    <recommendedName>
        <fullName evidence="3">histidine kinase</fullName>
        <ecNumber evidence="3">2.7.13.3</ecNumber>
    </recommendedName>
    <alternativeName>
        <fullName evidence="13">Glycopeptide resistance-associated protein S</fullName>
    </alternativeName>
</protein>
<keyword evidence="12" id="KW-0472">Membrane</keyword>
<dbReference type="Gene3D" id="3.30.565.10">
    <property type="entry name" value="Histidine kinase-like ATPase, C-terminal domain"/>
    <property type="match status" value="1"/>
</dbReference>
<evidence type="ECO:0000256" key="6">
    <source>
        <dbReference type="ARBA" id="ARBA00022692"/>
    </source>
</evidence>
<comment type="subcellular location">
    <subcellularLocation>
        <location evidence="2">Cell membrane</location>
        <topology evidence="2">Multi-pass membrane protein</topology>
    </subcellularLocation>
</comment>
<dbReference type="GO" id="GO:0000155">
    <property type="term" value="F:phosphorelay sensor kinase activity"/>
    <property type="evidence" value="ECO:0007669"/>
    <property type="project" value="InterPro"/>
</dbReference>
<evidence type="ECO:0000256" key="11">
    <source>
        <dbReference type="ARBA" id="ARBA00023012"/>
    </source>
</evidence>
<comment type="catalytic activity">
    <reaction evidence="1">
        <text>ATP + protein L-histidine = ADP + protein N-phospho-L-histidine.</text>
        <dbReference type="EC" id="2.7.13.3"/>
    </reaction>
</comment>
<evidence type="ECO:0000256" key="3">
    <source>
        <dbReference type="ARBA" id="ARBA00012438"/>
    </source>
</evidence>
<dbReference type="SUPFAM" id="SSF55874">
    <property type="entry name" value="ATPase domain of HSP90 chaperone/DNA topoisomerase II/histidine kinase"/>
    <property type="match status" value="1"/>
</dbReference>
<name>A0A380GYM7_9STAP</name>
<evidence type="ECO:0000256" key="1">
    <source>
        <dbReference type="ARBA" id="ARBA00000085"/>
    </source>
</evidence>
<dbReference type="CDD" id="cd00075">
    <property type="entry name" value="HATPase"/>
    <property type="match status" value="1"/>
</dbReference>
<dbReference type="InterPro" id="IPR036890">
    <property type="entry name" value="HATPase_C_sf"/>
</dbReference>
<evidence type="ECO:0000256" key="5">
    <source>
        <dbReference type="ARBA" id="ARBA00022679"/>
    </source>
</evidence>
<dbReference type="InterPro" id="IPR003661">
    <property type="entry name" value="HisK_dim/P_dom"/>
</dbReference>
<dbReference type="Pfam" id="PF02518">
    <property type="entry name" value="HATPase_c"/>
    <property type="match status" value="1"/>
</dbReference>
<keyword evidence="11" id="KW-0902">Two-component regulatory system</keyword>
<feature type="domain" description="Histidine kinase" evidence="14">
    <location>
        <begin position="30"/>
        <end position="243"/>
    </location>
</feature>
<evidence type="ECO:0000256" key="13">
    <source>
        <dbReference type="ARBA" id="ARBA00042987"/>
    </source>
</evidence>
<evidence type="ECO:0000313" key="16">
    <source>
        <dbReference type="Proteomes" id="UP000255425"/>
    </source>
</evidence>
<dbReference type="InterPro" id="IPR003594">
    <property type="entry name" value="HATPase_dom"/>
</dbReference>
<dbReference type="GO" id="GO:0016036">
    <property type="term" value="P:cellular response to phosphate starvation"/>
    <property type="evidence" value="ECO:0007669"/>
    <property type="project" value="TreeGrafter"/>
</dbReference>
<keyword evidence="8 15" id="KW-0418">Kinase</keyword>
<evidence type="ECO:0000256" key="2">
    <source>
        <dbReference type="ARBA" id="ARBA00004651"/>
    </source>
</evidence>
<organism evidence="15 16">
    <name type="scientific">Staphylococcus saccharolyticus</name>
    <dbReference type="NCBI Taxonomy" id="33028"/>
    <lineage>
        <taxon>Bacteria</taxon>
        <taxon>Bacillati</taxon>
        <taxon>Bacillota</taxon>
        <taxon>Bacilli</taxon>
        <taxon>Bacillales</taxon>
        <taxon>Staphylococcaceae</taxon>
        <taxon>Staphylococcus</taxon>
    </lineage>
</organism>
<keyword evidence="6" id="KW-0812">Transmembrane</keyword>
<dbReference type="AlphaFoldDB" id="A0A380GYM7"/>
<keyword evidence="7" id="KW-0547">Nucleotide-binding</keyword>
<dbReference type="PANTHER" id="PTHR45453">
    <property type="entry name" value="PHOSPHATE REGULON SENSOR PROTEIN PHOR"/>
    <property type="match status" value="1"/>
</dbReference>
<dbReference type="PROSITE" id="PS50109">
    <property type="entry name" value="HIS_KIN"/>
    <property type="match status" value="1"/>
</dbReference>
<dbReference type="InterPro" id="IPR036097">
    <property type="entry name" value="HisK_dim/P_sf"/>
</dbReference>
<sequence length="243" mass="28168">MKWKNIHNYLSDSIKDQLTIQNNFKKKLEIFEHDLKTPLTVLQRHVELLKKMNNSNLSTEEIISKINKETDIALNSISRINKQLQIHINNINLLPNHTDIISVAKVISMISESYNHPYILKNKTPDIEIDKHFPYHQIFINNQVLYHVIDNLISNALKYANNQIILKFEMVNAHLLNFVVLNDGKTFSEEELHSAKEWGVKGRESNGSGISLYFANEVIKQYNSEIHLNNVNQHTQVSFTIAV</sequence>
<dbReference type="Proteomes" id="UP000255425">
    <property type="component" value="Unassembled WGS sequence"/>
</dbReference>
<dbReference type="GO" id="GO:0004721">
    <property type="term" value="F:phosphoprotein phosphatase activity"/>
    <property type="evidence" value="ECO:0007669"/>
    <property type="project" value="TreeGrafter"/>
</dbReference>
<evidence type="ECO:0000256" key="12">
    <source>
        <dbReference type="ARBA" id="ARBA00023136"/>
    </source>
</evidence>
<gene>
    <name evidence="15" type="primary">evgS</name>
    <name evidence="15" type="ORF">NCTC11807_00180</name>
</gene>
<dbReference type="InterPro" id="IPR005467">
    <property type="entry name" value="His_kinase_dom"/>
</dbReference>
<dbReference type="CDD" id="cd00082">
    <property type="entry name" value="HisKA"/>
    <property type="match status" value="1"/>
</dbReference>
<accession>A0A380GYM7</accession>
<dbReference type="EMBL" id="UHDZ01000001">
    <property type="protein sequence ID" value="SUM67380.1"/>
    <property type="molecule type" value="Genomic_DNA"/>
</dbReference>
<evidence type="ECO:0000259" key="14">
    <source>
        <dbReference type="PROSITE" id="PS50109"/>
    </source>
</evidence>
<dbReference type="SMART" id="SM00387">
    <property type="entry name" value="HATPase_c"/>
    <property type="match status" value="1"/>
</dbReference>
<evidence type="ECO:0000256" key="10">
    <source>
        <dbReference type="ARBA" id="ARBA00022989"/>
    </source>
</evidence>
<keyword evidence="4" id="KW-1003">Cell membrane</keyword>
<evidence type="ECO:0000256" key="9">
    <source>
        <dbReference type="ARBA" id="ARBA00022840"/>
    </source>
</evidence>
<keyword evidence="16" id="KW-1185">Reference proteome</keyword>
<dbReference type="InterPro" id="IPR008358">
    <property type="entry name" value="Sig_transdc_His_kin/Pase_MprB"/>
</dbReference>
<dbReference type="GO" id="GO:0005886">
    <property type="term" value="C:plasma membrane"/>
    <property type="evidence" value="ECO:0007669"/>
    <property type="project" value="UniProtKB-SubCell"/>
</dbReference>
<dbReference type="SUPFAM" id="SSF47384">
    <property type="entry name" value="Homodimeric domain of signal transducing histidine kinase"/>
    <property type="match status" value="1"/>
</dbReference>
<evidence type="ECO:0000313" key="15">
    <source>
        <dbReference type="EMBL" id="SUM67380.1"/>
    </source>
</evidence>
<proteinExistence type="predicted"/>
<dbReference type="GO" id="GO:0005524">
    <property type="term" value="F:ATP binding"/>
    <property type="evidence" value="ECO:0007669"/>
    <property type="project" value="UniProtKB-KW"/>
</dbReference>
<dbReference type="PANTHER" id="PTHR45453:SF2">
    <property type="entry name" value="HISTIDINE KINASE"/>
    <property type="match status" value="1"/>
</dbReference>